<dbReference type="AlphaFoldDB" id="A0A1H0WQN5"/>
<reference evidence="2" key="1">
    <citation type="submission" date="2016-10" db="EMBL/GenBank/DDBJ databases">
        <authorList>
            <person name="Varghese N."/>
            <person name="Submissions S."/>
        </authorList>
    </citation>
    <scope>NUCLEOTIDE SEQUENCE [LARGE SCALE GENOMIC DNA]</scope>
    <source>
        <strain evidence="2">IBRC-M10078</strain>
    </source>
</reference>
<dbReference type="Proteomes" id="UP000199159">
    <property type="component" value="Unassembled WGS sequence"/>
</dbReference>
<dbReference type="OrthoDB" id="2615349at2"/>
<dbReference type="STRING" id="930152.SAMN05216565_113104"/>
<accession>A0A1H0WQN5</accession>
<dbReference type="Pfam" id="PF26344">
    <property type="entry name" value="YuzC"/>
    <property type="match status" value="1"/>
</dbReference>
<evidence type="ECO:0000313" key="1">
    <source>
        <dbReference type="EMBL" id="SDP92994.1"/>
    </source>
</evidence>
<gene>
    <name evidence="1" type="ORF">SAMN05216565_113104</name>
</gene>
<dbReference type="EMBL" id="FNJU01000013">
    <property type="protein sequence ID" value="SDP92994.1"/>
    <property type="molecule type" value="Genomic_DNA"/>
</dbReference>
<organism evidence="1 2">
    <name type="scientific">Litchfieldia salsa</name>
    <dbReference type="NCBI Taxonomy" id="930152"/>
    <lineage>
        <taxon>Bacteria</taxon>
        <taxon>Bacillati</taxon>
        <taxon>Bacillota</taxon>
        <taxon>Bacilli</taxon>
        <taxon>Bacillales</taxon>
        <taxon>Bacillaceae</taxon>
        <taxon>Litchfieldia</taxon>
    </lineage>
</organism>
<name>A0A1H0WQN5_9BACI</name>
<proteinExistence type="predicted"/>
<dbReference type="InterPro" id="IPR058870">
    <property type="entry name" value="YuzC"/>
</dbReference>
<dbReference type="RefSeq" id="WP_090858421.1">
    <property type="nucleotide sequence ID" value="NZ_FNJU01000013.1"/>
</dbReference>
<keyword evidence="2" id="KW-1185">Reference proteome</keyword>
<protein>
    <submittedName>
        <fullName evidence="1">Uncharacterized protein</fullName>
    </submittedName>
</protein>
<evidence type="ECO:0000313" key="2">
    <source>
        <dbReference type="Proteomes" id="UP000199159"/>
    </source>
</evidence>
<sequence>MYDQFYTSQSPTVPYYYWHRHSYFPPSNSNRPYPPVDTTMFQKSAQASQKLIEESGLIFKRISSSEEYAKEIMSAAQQSNSNEVKRLIQSVGVTSPLTISFTPDGIKIVLSASTEQIECCKLSLSLKWS</sequence>